<dbReference type="Gene3D" id="3.50.30.60">
    <property type="entry name" value="LD-carboxypeptidase A C-terminal domain-like"/>
    <property type="match status" value="1"/>
</dbReference>
<dbReference type="Pfam" id="PF02016">
    <property type="entry name" value="Peptidase_S66"/>
    <property type="match status" value="1"/>
</dbReference>
<feature type="active site" description="Nucleophile" evidence="6">
    <location>
        <position position="119"/>
    </location>
</feature>
<evidence type="ECO:0000313" key="9">
    <source>
        <dbReference type="EMBL" id="CEA07168.1"/>
    </source>
</evidence>
<comment type="similarity">
    <text evidence="1">Belongs to the peptidase S66 family.</text>
</comment>
<dbReference type="SUPFAM" id="SSF52317">
    <property type="entry name" value="Class I glutamine amidotransferase-like"/>
    <property type="match status" value="1"/>
</dbReference>
<feature type="active site" description="Charge relay system" evidence="6">
    <location>
        <position position="217"/>
    </location>
</feature>
<dbReference type="InterPro" id="IPR003507">
    <property type="entry name" value="S66_fam"/>
</dbReference>
<keyword evidence="5" id="KW-0720">Serine protease</keyword>
<organism evidence="9">
    <name type="scientific">Arthrobacter saudimassiliensis</name>
    <dbReference type="NCBI Taxonomy" id="1461584"/>
    <lineage>
        <taxon>Bacteria</taxon>
        <taxon>Bacillati</taxon>
        <taxon>Actinomycetota</taxon>
        <taxon>Actinomycetes</taxon>
        <taxon>Micrococcales</taxon>
        <taxon>Micrococcaceae</taxon>
        <taxon>Arthrobacter</taxon>
    </lineage>
</organism>
<accession>A0A078MIK2</accession>
<dbReference type="GO" id="GO:0004180">
    <property type="term" value="F:carboxypeptidase activity"/>
    <property type="evidence" value="ECO:0007669"/>
    <property type="project" value="UniProtKB-KW"/>
</dbReference>
<protein>
    <submittedName>
        <fullName evidence="9">Putative murein peptide carboxypeptidase</fullName>
    </submittedName>
</protein>
<evidence type="ECO:0000256" key="5">
    <source>
        <dbReference type="ARBA" id="ARBA00022825"/>
    </source>
</evidence>
<dbReference type="AlphaFoldDB" id="A0A078MIK2"/>
<evidence type="ECO:0000259" key="7">
    <source>
        <dbReference type="Pfam" id="PF02016"/>
    </source>
</evidence>
<evidence type="ECO:0000256" key="4">
    <source>
        <dbReference type="ARBA" id="ARBA00022801"/>
    </source>
</evidence>
<keyword evidence="3" id="KW-0645">Protease</keyword>
<dbReference type="InterPro" id="IPR027461">
    <property type="entry name" value="Carboxypeptidase_A_C_sf"/>
</dbReference>
<evidence type="ECO:0000256" key="6">
    <source>
        <dbReference type="PIRSR" id="PIRSR028757-1"/>
    </source>
</evidence>
<dbReference type="Gene3D" id="3.40.50.10740">
    <property type="entry name" value="Class I glutamine amidotransferase-like"/>
    <property type="match status" value="1"/>
</dbReference>
<evidence type="ECO:0000259" key="8">
    <source>
        <dbReference type="Pfam" id="PF17676"/>
    </source>
</evidence>
<dbReference type="PATRIC" id="fig|1461584.3.peg.473"/>
<dbReference type="Pfam" id="PF17676">
    <property type="entry name" value="Peptidase_S66C"/>
    <property type="match status" value="1"/>
</dbReference>
<name>A0A078MIK2_9MICC</name>
<dbReference type="PANTHER" id="PTHR30237">
    <property type="entry name" value="MURAMOYLTETRAPEPTIDE CARBOXYPEPTIDASE"/>
    <property type="match status" value="1"/>
</dbReference>
<keyword evidence="4" id="KW-0378">Hydrolase</keyword>
<dbReference type="InterPro" id="IPR027478">
    <property type="entry name" value="LdcA_N"/>
</dbReference>
<evidence type="ECO:0000256" key="1">
    <source>
        <dbReference type="ARBA" id="ARBA00010233"/>
    </source>
</evidence>
<sequence>MSTVGARPELGPLHPGARIGLVAPSGPPKPELVDRAVAVLRGWGLEPVPGKHLLDRHPRAGYLAGPDAARAADLQDAWCDDSLDAVLCVRGGYGAVRLLDLLEVPRLAAARPKPLLGSSDITALHIFWAEELGLASWFTPMVATGAFLDDPSAAEGVRRALLEPYGGRRYASPAAEALVPGTAHGVLTGGNLTLLAMLNGARNRKPVDNTGCIGLLEDVTEEPYRLDGLLQTLLRAGWFDGLAGLALGSWTDCGDPAEVRALCEELLAPLGIPLVWELGFGHGPAAHSIPLGVPATLHAGDGPALVLD</sequence>
<dbReference type="EMBL" id="LN483070">
    <property type="protein sequence ID" value="CEA07168.1"/>
    <property type="molecule type" value="Genomic_DNA"/>
</dbReference>
<dbReference type="PANTHER" id="PTHR30237:SF2">
    <property type="entry name" value="MUREIN TETRAPEPTIDE CARBOXYPEPTIDASE"/>
    <property type="match status" value="1"/>
</dbReference>
<evidence type="ECO:0000256" key="3">
    <source>
        <dbReference type="ARBA" id="ARBA00022670"/>
    </source>
</evidence>
<dbReference type="CDD" id="cd07025">
    <property type="entry name" value="Peptidase_S66"/>
    <property type="match status" value="1"/>
</dbReference>
<reference evidence="9" key="1">
    <citation type="submission" date="2014-07" db="EMBL/GenBank/DDBJ databases">
        <authorList>
            <person name="Urmite Genomes Urmite Genomes"/>
        </authorList>
    </citation>
    <scope>NUCLEOTIDE SEQUENCE</scope>
    <source>
        <strain evidence="9">11W110_air</strain>
    </source>
</reference>
<proteinExistence type="inferred from homology"/>
<evidence type="ECO:0000256" key="2">
    <source>
        <dbReference type="ARBA" id="ARBA00022645"/>
    </source>
</evidence>
<feature type="domain" description="LD-carboxypeptidase N-terminal" evidence="7">
    <location>
        <begin position="19"/>
        <end position="137"/>
    </location>
</feature>
<dbReference type="PIRSF" id="PIRSF028757">
    <property type="entry name" value="LD-carboxypeptidase"/>
    <property type="match status" value="1"/>
</dbReference>
<feature type="active site" description="Charge relay system" evidence="6">
    <location>
        <position position="282"/>
    </location>
</feature>
<dbReference type="InterPro" id="IPR040921">
    <property type="entry name" value="Peptidase_S66C"/>
</dbReference>
<feature type="domain" description="LD-carboxypeptidase C-terminal" evidence="8">
    <location>
        <begin position="185"/>
        <end position="297"/>
    </location>
</feature>
<dbReference type="SUPFAM" id="SSF141986">
    <property type="entry name" value="LD-carboxypeptidase A C-terminal domain-like"/>
    <property type="match status" value="1"/>
</dbReference>
<gene>
    <name evidence="9" type="primary">ykfA</name>
    <name evidence="9" type="ORF">BN1051_00481</name>
</gene>
<dbReference type="GO" id="GO:0008236">
    <property type="term" value="F:serine-type peptidase activity"/>
    <property type="evidence" value="ECO:0007669"/>
    <property type="project" value="UniProtKB-KW"/>
</dbReference>
<dbReference type="InterPro" id="IPR040449">
    <property type="entry name" value="Peptidase_S66_N"/>
</dbReference>
<dbReference type="InterPro" id="IPR029062">
    <property type="entry name" value="Class_I_gatase-like"/>
</dbReference>
<keyword evidence="2 9" id="KW-0121">Carboxypeptidase</keyword>
<dbReference type="GO" id="GO:0006508">
    <property type="term" value="P:proteolysis"/>
    <property type="evidence" value="ECO:0007669"/>
    <property type="project" value="UniProtKB-KW"/>
</dbReference>